<keyword evidence="13 17" id="KW-0830">Ubiquinone</keyword>
<feature type="transmembrane region" description="Helical" evidence="17">
    <location>
        <begin position="329"/>
        <end position="351"/>
    </location>
</feature>
<dbReference type="GO" id="GO:0048039">
    <property type="term" value="F:ubiquinone binding"/>
    <property type="evidence" value="ECO:0007669"/>
    <property type="project" value="TreeGrafter"/>
</dbReference>
<keyword evidence="11 17" id="KW-1133">Transmembrane helix</keyword>
<feature type="transmembrane region" description="Helical" evidence="17">
    <location>
        <begin position="174"/>
        <end position="198"/>
    </location>
</feature>
<evidence type="ECO:0000313" key="20">
    <source>
        <dbReference type="EMBL" id="AUO29129.1"/>
    </source>
</evidence>
<evidence type="ECO:0000256" key="2">
    <source>
        <dbReference type="ARBA" id="ARBA00004225"/>
    </source>
</evidence>
<protein>
    <recommendedName>
        <fullName evidence="5 17">NADH-ubiquinone oxidoreductase chain 4</fullName>
        <ecNumber evidence="4 17">7.1.1.2</ecNumber>
    </recommendedName>
</protein>
<evidence type="ECO:0000256" key="13">
    <source>
        <dbReference type="ARBA" id="ARBA00023075"/>
    </source>
</evidence>
<keyword evidence="14 17" id="KW-0496">Mitochondrion</keyword>
<dbReference type="InterPro" id="IPR000260">
    <property type="entry name" value="NADH4_N"/>
</dbReference>
<comment type="function">
    <text evidence="1">Core subunit of the mitochondrial membrane respiratory chain NADH dehydrogenase (Complex I) that is believed to belong to the minimal assembly required for catalysis. Complex I functions in the transfer of electrons from NADH to the respiratory chain. The immediate electron acceptor for the enzyme is believed to be ubiquinone.</text>
</comment>
<organism evidence="20">
    <name type="scientific">Platorchestia japonica</name>
    <dbReference type="NCBI Taxonomy" id="462861"/>
    <lineage>
        <taxon>Eukaryota</taxon>
        <taxon>Metazoa</taxon>
        <taxon>Ecdysozoa</taxon>
        <taxon>Arthropoda</taxon>
        <taxon>Crustacea</taxon>
        <taxon>Multicrustacea</taxon>
        <taxon>Malacostraca</taxon>
        <taxon>Eumalacostraca</taxon>
        <taxon>Peracarida</taxon>
        <taxon>Amphipoda</taxon>
        <taxon>Senticaudata</taxon>
        <taxon>Talitrida</taxon>
        <taxon>Talitroidea</taxon>
        <taxon>Talitridae</taxon>
        <taxon>Platorchestia</taxon>
    </lineage>
</organism>
<dbReference type="PANTHER" id="PTHR43507:SF20">
    <property type="entry name" value="NADH-UBIQUINONE OXIDOREDUCTASE CHAIN 4"/>
    <property type="match status" value="1"/>
</dbReference>
<dbReference type="GO" id="GO:0003954">
    <property type="term" value="F:NADH dehydrogenase activity"/>
    <property type="evidence" value="ECO:0007669"/>
    <property type="project" value="TreeGrafter"/>
</dbReference>
<dbReference type="InterPro" id="IPR003918">
    <property type="entry name" value="NADH_UbQ_OxRdtase"/>
</dbReference>
<evidence type="ECO:0000256" key="12">
    <source>
        <dbReference type="ARBA" id="ARBA00023027"/>
    </source>
</evidence>
<evidence type="ECO:0000256" key="15">
    <source>
        <dbReference type="ARBA" id="ARBA00023136"/>
    </source>
</evidence>
<evidence type="ECO:0000256" key="17">
    <source>
        <dbReference type="RuleBase" id="RU003297"/>
    </source>
</evidence>
<sequence length="440" mass="50396">MLKCLLGGIFLISCGWGESSVVLSSLILMFFFSNPIYMSISLHFLELDWVSWNLVLLSGWVILLAIFSSMKICFFNKLNKLYLCVMIFLFLFLVLTFLVSDFMLFYMMFEACLIPILLMILGWGYQPERSQAGIYMFFYTLFGSLPLFFIIVYMNKFFGSSYMYFDLDFIFNSGLVFFFMVTGFLIKFPMYGVHLWLLKAHVEAPVAGSMILAGILLKLGGYGLIRFSFFFFDKSLSIFKDFILMFSLWGGLFLSLICLRFMDMKLLIAASSVVHMSSCICGIFILSEWGIKGCLLMMVAHGLCSSGLFCLANIVYERTNSRSMNLNKGLLNILPVFSMWWFFLIVCNMAGPPSLNLVSEIMLLVSIISWNKLSIIVLFFLGFFSAAYSLYLYSLSQHGVFVKNKSKFMSGFVFEYLVLFLHWAPLNILILSTALALYLM</sequence>
<dbReference type="Pfam" id="PF01059">
    <property type="entry name" value="Oxidored_q5_N"/>
    <property type="match status" value="1"/>
</dbReference>
<keyword evidence="10 17" id="KW-0249">Electron transport</keyword>
<dbReference type="GO" id="GO:0042773">
    <property type="term" value="P:ATP synthesis coupled electron transport"/>
    <property type="evidence" value="ECO:0007669"/>
    <property type="project" value="InterPro"/>
</dbReference>
<evidence type="ECO:0000256" key="16">
    <source>
        <dbReference type="ARBA" id="ARBA00049551"/>
    </source>
</evidence>
<dbReference type="EC" id="7.1.1.2" evidence="4 17"/>
<evidence type="ECO:0000259" key="18">
    <source>
        <dbReference type="Pfam" id="PF00361"/>
    </source>
</evidence>
<comment type="function">
    <text evidence="17">Core subunit of the mitochondrial membrane respiratory chain NADH dehydrogenase (Complex I) which catalyzes electron transfer from NADH through the respiratory chain, using ubiquinone as an electron acceptor. Essential for the catalytic activity and assembly of complex I.</text>
</comment>
<reference evidence="20" key="1">
    <citation type="journal article" date="2017" name="Mitochondrial DNA Part B Resour">
        <title>The complete mitochondrial genomes of two talitrid amphipods, Platorchestia japonica and P. parapacifica (Crustacea, Amphipoda).</title>
        <authorList>
            <person name="Yang H.-M."/>
            <person name="Song J.-H."/>
            <person name="Kim M.-S."/>
            <person name="Min G.-S."/>
        </authorList>
    </citation>
    <scope>NUCLEOTIDE SEQUENCE</scope>
    <source>
        <strain evidence="20">A</strain>
    </source>
</reference>
<feature type="transmembrane region" description="Helical" evidence="17">
    <location>
        <begin position="298"/>
        <end position="317"/>
    </location>
</feature>
<keyword evidence="8 17" id="KW-0812">Transmembrane</keyword>
<dbReference type="PRINTS" id="PR01437">
    <property type="entry name" value="NUOXDRDTASE4"/>
</dbReference>
<evidence type="ECO:0000256" key="5">
    <source>
        <dbReference type="ARBA" id="ARBA00021006"/>
    </source>
</evidence>
<feature type="transmembrane region" description="Helical" evidence="17">
    <location>
        <begin position="238"/>
        <end position="259"/>
    </location>
</feature>
<comment type="subcellular location">
    <subcellularLocation>
        <location evidence="2 17">Mitochondrion membrane</location>
        <topology evidence="2 17">Multi-pass membrane protein</topology>
    </subcellularLocation>
</comment>
<geneLocation type="mitochondrion" evidence="20"/>
<feature type="transmembrane region" description="Helical" evidence="17">
    <location>
        <begin position="105"/>
        <end position="125"/>
    </location>
</feature>
<dbReference type="GO" id="GO:0008137">
    <property type="term" value="F:NADH dehydrogenase (ubiquinone) activity"/>
    <property type="evidence" value="ECO:0007669"/>
    <property type="project" value="UniProtKB-UniRule"/>
</dbReference>
<keyword evidence="12 17" id="KW-0520">NAD</keyword>
<feature type="transmembrane region" description="Helical" evidence="17">
    <location>
        <begin position="414"/>
        <end position="439"/>
    </location>
</feature>
<feature type="transmembrane region" description="Helical" evidence="17">
    <location>
        <begin position="49"/>
        <end position="69"/>
    </location>
</feature>
<evidence type="ECO:0000256" key="4">
    <source>
        <dbReference type="ARBA" id="ARBA00012944"/>
    </source>
</evidence>
<keyword evidence="9" id="KW-1278">Translocase</keyword>
<evidence type="ECO:0000256" key="10">
    <source>
        <dbReference type="ARBA" id="ARBA00022982"/>
    </source>
</evidence>
<comment type="catalytic activity">
    <reaction evidence="16 17">
        <text>a ubiquinone + NADH + 5 H(+)(in) = a ubiquinol + NAD(+) + 4 H(+)(out)</text>
        <dbReference type="Rhea" id="RHEA:29091"/>
        <dbReference type="Rhea" id="RHEA-COMP:9565"/>
        <dbReference type="Rhea" id="RHEA-COMP:9566"/>
        <dbReference type="ChEBI" id="CHEBI:15378"/>
        <dbReference type="ChEBI" id="CHEBI:16389"/>
        <dbReference type="ChEBI" id="CHEBI:17976"/>
        <dbReference type="ChEBI" id="CHEBI:57540"/>
        <dbReference type="ChEBI" id="CHEBI:57945"/>
        <dbReference type="EC" id="7.1.1.2"/>
    </reaction>
</comment>
<evidence type="ECO:0000256" key="11">
    <source>
        <dbReference type="ARBA" id="ARBA00022989"/>
    </source>
</evidence>
<dbReference type="InterPro" id="IPR001750">
    <property type="entry name" value="ND/Mrp_TM"/>
</dbReference>
<comment type="similarity">
    <text evidence="3 17">Belongs to the complex I subunit 4 family.</text>
</comment>
<name>A0A343S9Z6_9CRUS</name>
<keyword evidence="7 17" id="KW-0679">Respiratory chain</keyword>
<evidence type="ECO:0000256" key="8">
    <source>
        <dbReference type="ARBA" id="ARBA00022692"/>
    </source>
</evidence>
<evidence type="ECO:0000256" key="3">
    <source>
        <dbReference type="ARBA" id="ARBA00009025"/>
    </source>
</evidence>
<evidence type="ECO:0000256" key="7">
    <source>
        <dbReference type="ARBA" id="ARBA00022660"/>
    </source>
</evidence>
<evidence type="ECO:0000256" key="14">
    <source>
        <dbReference type="ARBA" id="ARBA00023128"/>
    </source>
</evidence>
<evidence type="ECO:0000256" key="6">
    <source>
        <dbReference type="ARBA" id="ARBA00022448"/>
    </source>
</evidence>
<evidence type="ECO:0000256" key="9">
    <source>
        <dbReference type="ARBA" id="ARBA00022967"/>
    </source>
</evidence>
<feature type="transmembrane region" description="Helical" evidence="17">
    <location>
        <begin position="132"/>
        <end position="154"/>
    </location>
</feature>
<feature type="transmembrane region" description="Helical" evidence="17">
    <location>
        <begin position="371"/>
        <end position="393"/>
    </location>
</feature>
<dbReference type="AlphaFoldDB" id="A0A343S9Z6"/>
<dbReference type="PANTHER" id="PTHR43507">
    <property type="entry name" value="NADH-UBIQUINONE OXIDOREDUCTASE CHAIN 4"/>
    <property type="match status" value="1"/>
</dbReference>
<dbReference type="GO" id="GO:0015990">
    <property type="term" value="P:electron transport coupled proton transport"/>
    <property type="evidence" value="ECO:0007669"/>
    <property type="project" value="TreeGrafter"/>
</dbReference>
<evidence type="ECO:0000256" key="1">
    <source>
        <dbReference type="ARBA" id="ARBA00003257"/>
    </source>
</evidence>
<evidence type="ECO:0000259" key="19">
    <source>
        <dbReference type="Pfam" id="PF01059"/>
    </source>
</evidence>
<dbReference type="GO" id="GO:0031966">
    <property type="term" value="C:mitochondrial membrane"/>
    <property type="evidence" value="ECO:0007669"/>
    <property type="project" value="UniProtKB-SubCell"/>
</dbReference>
<feature type="transmembrane region" description="Helical" evidence="17">
    <location>
        <begin position="266"/>
        <end position="286"/>
    </location>
</feature>
<proteinExistence type="inferred from homology"/>
<gene>
    <name evidence="20" type="primary">Nad4</name>
</gene>
<feature type="domain" description="NADH:ubiquinone oxidoreductase chain 4 N-terminal" evidence="19">
    <location>
        <begin position="1"/>
        <end position="96"/>
    </location>
</feature>
<feature type="transmembrane region" description="Helical" evidence="17">
    <location>
        <begin position="210"/>
        <end position="232"/>
    </location>
</feature>
<feature type="transmembrane region" description="Helical" evidence="17">
    <location>
        <begin position="81"/>
        <end position="99"/>
    </location>
</feature>
<accession>A0A343S9Z6</accession>
<keyword evidence="6 17" id="KW-0813">Transport</keyword>
<feature type="domain" description="NADH:quinone oxidoreductase/Mrp antiporter transmembrane" evidence="18">
    <location>
        <begin position="101"/>
        <end position="384"/>
    </location>
</feature>
<keyword evidence="15 17" id="KW-0472">Membrane</keyword>
<dbReference type="EMBL" id="MG010370">
    <property type="protein sequence ID" value="AUO29129.1"/>
    <property type="molecule type" value="Genomic_DNA"/>
</dbReference>
<dbReference type="Pfam" id="PF00361">
    <property type="entry name" value="Proton_antipo_M"/>
    <property type="match status" value="1"/>
</dbReference>